<feature type="region of interest" description="Disordered" evidence="1">
    <location>
        <begin position="165"/>
        <end position="326"/>
    </location>
</feature>
<accession>A0A8W8KGN2</accession>
<dbReference type="AlphaFoldDB" id="A0A8W8KGN2"/>
<reference evidence="3" key="1">
    <citation type="submission" date="2022-08" db="UniProtKB">
        <authorList>
            <consortium name="EnsemblMetazoa"/>
        </authorList>
    </citation>
    <scope>IDENTIFICATION</scope>
    <source>
        <strain evidence="3">05x7-T-G4-1.051#20</strain>
    </source>
</reference>
<proteinExistence type="predicted"/>
<keyword evidence="2" id="KW-0812">Transmembrane</keyword>
<evidence type="ECO:0000313" key="4">
    <source>
        <dbReference type="Proteomes" id="UP000005408"/>
    </source>
</evidence>
<name>A0A8W8KGN2_MAGGI</name>
<protein>
    <submittedName>
        <fullName evidence="3">Uncharacterized protein</fullName>
    </submittedName>
</protein>
<evidence type="ECO:0000313" key="3">
    <source>
        <dbReference type="EnsemblMetazoa" id="G23811.1:cds"/>
    </source>
</evidence>
<keyword evidence="2" id="KW-0472">Membrane</keyword>
<dbReference type="Proteomes" id="UP000005408">
    <property type="component" value="Unassembled WGS sequence"/>
</dbReference>
<feature type="compositionally biased region" description="Basic and acidic residues" evidence="1">
    <location>
        <begin position="239"/>
        <end position="253"/>
    </location>
</feature>
<keyword evidence="2" id="KW-1133">Transmembrane helix</keyword>
<feature type="compositionally biased region" description="Basic and acidic residues" evidence="1">
    <location>
        <begin position="210"/>
        <end position="222"/>
    </location>
</feature>
<dbReference type="EnsemblMetazoa" id="G23811.1">
    <property type="protein sequence ID" value="G23811.1:cds"/>
    <property type="gene ID" value="G23811"/>
</dbReference>
<evidence type="ECO:0000256" key="2">
    <source>
        <dbReference type="SAM" id="Phobius"/>
    </source>
</evidence>
<evidence type="ECO:0000256" key="1">
    <source>
        <dbReference type="SAM" id="MobiDB-lite"/>
    </source>
</evidence>
<organism evidence="3 4">
    <name type="scientific">Magallana gigas</name>
    <name type="common">Pacific oyster</name>
    <name type="synonym">Crassostrea gigas</name>
    <dbReference type="NCBI Taxonomy" id="29159"/>
    <lineage>
        <taxon>Eukaryota</taxon>
        <taxon>Metazoa</taxon>
        <taxon>Spiralia</taxon>
        <taxon>Lophotrochozoa</taxon>
        <taxon>Mollusca</taxon>
        <taxon>Bivalvia</taxon>
        <taxon>Autobranchia</taxon>
        <taxon>Pteriomorphia</taxon>
        <taxon>Ostreida</taxon>
        <taxon>Ostreoidea</taxon>
        <taxon>Ostreidae</taxon>
        <taxon>Magallana</taxon>
    </lineage>
</organism>
<sequence length="326" mass="36271">MASIKQCPGTSEDRTSRSNINKCPTLDNYHCLKTEDGQLRELCTSPIWIEAGKCPIYSVTGKLDARICQATSSTECPTKVYKSNVNFNYAGCLPRFRVESHTTKVTGDEQTTQIHNVMPSNGSGTSAGLVAVCIVVPLFIIGLVFLCWWKRNEIQKLITNPFRSRNTTSAKSDVEATGTSVSSETPNKKSGSGETNISLNIKDVMIGSTGEKENAENTKDNTKTSNTDEESKLLLNVDESAKEEPYSKPSTKESKRRLLKLRLPFQKGSSGKKKQQNNKPAKKEIMRPENEKTSKADACRKTKNDDEEIKNDTRNNDNISREFDKK</sequence>
<feature type="compositionally biased region" description="Polar residues" evidence="1">
    <location>
        <begin position="165"/>
        <end position="199"/>
    </location>
</feature>
<feature type="transmembrane region" description="Helical" evidence="2">
    <location>
        <begin position="127"/>
        <end position="149"/>
    </location>
</feature>
<feature type="compositionally biased region" description="Basic and acidic residues" evidence="1">
    <location>
        <begin position="281"/>
        <end position="326"/>
    </location>
</feature>
<keyword evidence="4" id="KW-1185">Reference proteome</keyword>